<evidence type="ECO:0000256" key="9">
    <source>
        <dbReference type="ARBA" id="ARBA00022982"/>
    </source>
</evidence>
<evidence type="ECO:0000256" key="12">
    <source>
        <dbReference type="ARBA" id="ARBA00023075"/>
    </source>
</evidence>
<feature type="transmembrane region" description="Helical" evidence="16">
    <location>
        <begin position="336"/>
        <end position="359"/>
    </location>
</feature>
<geneLocation type="mitochondrion" evidence="19"/>
<dbReference type="GO" id="GO:0042773">
    <property type="term" value="P:ATP synthesis coupled electron transport"/>
    <property type="evidence" value="ECO:0007669"/>
    <property type="project" value="InterPro"/>
</dbReference>
<dbReference type="Pfam" id="PF00361">
    <property type="entry name" value="Proton_antipo_M"/>
    <property type="match status" value="1"/>
</dbReference>
<evidence type="ECO:0000313" key="19">
    <source>
        <dbReference type="EMBL" id="QII43121.1"/>
    </source>
</evidence>
<dbReference type="GO" id="GO:0031966">
    <property type="term" value="C:mitochondrial membrane"/>
    <property type="evidence" value="ECO:0007669"/>
    <property type="project" value="UniProtKB-SubCell"/>
</dbReference>
<evidence type="ECO:0000256" key="6">
    <source>
        <dbReference type="ARBA" id="ARBA00022660"/>
    </source>
</evidence>
<keyword evidence="9 16" id="KW-0249">Electron transport</keyword>
<feature type="transmembrane region" description="Helical" evidence="16">
    <location>
        <begin position="217"/>
        <end position="238"/>
    </location>
</feature>
<evidence type="ECO:0000256" key="16">
    <source>
        <dbReference type="RuleBase" id="RU003297"/>
    </source>
</evidence>
<dbReference type="InterPro" id="IPR003918">
    <property type="entry name" value="NADH_UbQ_OxRdtase"/>
</dbReference>
<evidence type="ECO:0000259" key="18">
    <source>
        <dbReference type="Pfam" id="PF01059"/>
    </source>
</evidence>
<keyword evidence="13 16" id="KW-0496">Mitochondrion</keyword>
<evidence type="ECO:0000256" key="5">
    <source>
        <dbReference type="ARBA" id="ARBA00022448"/>
    </source>
</evidence>
<gene>
    <name evidence="19" type="primary">nad4</name>
</gene>
<dbReference type="EMBL" id="MN334532">
    <property type="protein sequence ID" value="QII43121.1"/>
    <property type="molecule type" value="Genomic_DNA"/>
</dbReference>
<protein>
    <recommendedName>
        <fullName evidence="4 16">NADH-ubiquinone oxidoreductase chain 4</fullName>
        <ecNumber evidence="3 16">7.1.1.2</ecNumber>
    </recommendedName>
</protein>
<comment type="subcellular location">
    <subcellularLocation>
        <location evidence="1 16">Mitochondrion membrane</location>
        <topology evidence="1 16">Multi-pass membrane protein</topology>
    </subcellularLocation>
</comment>
<feature type="transmembrane region" description="Helical" evidence="16">
    <location>
        <begin position="59"/>
        <end position="78"/>
    </location>
</feature>
<feature type="transmembrane region" description="Helical" evidence="16">
    <location>
        <begin position="189"/>
        <end position="210"/>
    </location>
</feature>
<keyword evidence="6 16" id="KW-0679">Respiratory chain</keyword>
<dbReference type="InterPro" id="IPR000260">
    <property type="entry name" value="NADH4_N"/>
</dbReference>
<dbReference type="GO" id="GO:0015990">
    <property type="term" value="P:electron transport coupled proton transport"/>
    <property type="evidence" value="ECO:0007669"/>
    <property type="project" value="TreeGrafter"/>
</dbReference>
<keyword evidence="12 16" id="KW-0830">Ubiquinone</keyword>
<feature type="domain" description="NADH:quinone oxidoreductase/Mrp antiporter transmembrane" evidence="17">
    <location>
        <begin position="108"/>
        <end position="392"/>
    </location>
</feature>
<dbReference type="PANTHER" id="PTHR43507:SF20">
    <property type="entry name" value="NADH-UBIQUINONE OXIDOREDUCTASE CHAIN 4"/>
    <property type="match status" value="1"/>
</dbReference>
<dbReference type="GO" id="GO:0003954">
    <property type="term" value="F:NADH dehydrogenase activity"/>
    <property type="evidence" value="ECO:0007669"/>
    <property type="project" value="TreeGrafter"/>
</dbReference>
<dbReference type="AlphaFoldDB" id="A0A6G7IX64"/>
<reference evidence="19" key="1">
    <citation type="journal article" date="2019" name="Mitochondrial DNA Part B Resour">
        <title>First report of the complete mitochondrial genome and phylogenetic analysis of Aphrodita australis (Aphroditidae, Annelida).</title>
        <authorList>
            <person name="Wang Z."/>
            <person name="Li X."/>
            <person name="Xu Z."/>
            <person name="Liu H."/>
            <person name="Wang Y."/>
            <person name="Zheng F."/>
        </authorList>
    </citation>
    <scope>NUCLEOTIDE SEQUENCE</scope>
</reference>
<keyword evidence="14 16" id="KW-0472">Membrane</keyword>
<feature type="transmembrane region" description="Helical" evidence="16">
    <location>
        <begin position="379"/>
        <end position="406"/>
    </location>
</feature>
<keyword evidence="7 16" id="KW-0812">Transmembrane</keyword>
<evidence type="ECO:0000256" key="14">
    <source>
        <dbReference type="ARBA" id="ARBA00023136"/>
    </source>
</evidence>
<evidence type="ECO:0000256" key="2">
    <source>
        <dbReference type="ARBA" id="ARBA00009025"/>
    </source>
</evidence>
<reference evidence="19" key="2">
    <citation type="submission" date="2019-08" db="EMBL/GenBank/DDBJ databases">
        <authorList>
            <person name="Wang Z.Z."/>
            <person name="Zheng F.F."/>
        </authorList>
    </citation>
    <scope>NUCLEOTIDE SEQUENCE</scope>
</reference>
<feature type="transmembrane region" description="Helical" evidence="16">
    <location>
        <begin position="301"/>
        <end position="324"/>
    </location>
</feature>
<keyword evidence="10 16" id="KW-1133">Transmembrane helix</keyword>
<dbReference type="Pfam" id="PF01059">
    <property type="entry name" value="Oxidored_q5_N"/>
    <property type="match status" value="1"/>
</dbReference>
<evidence type="ECO:0000256" key="3">
    <source>
        <dbReference type="ARBA" id="ARBA00012944"/>
    </source>
</evidence>
<proteinExistence type="inferred from homology"/>
<evidence type="ECO:0000256" key="1">
    <source>
        <dbReference type="ARBA" id="ARBA00004225"/>
    </source>
</evidence>
<keyword evidence="11 16" id="KW-0520">NAD</keyword>
<organism evidence="19">
    <name type="scientific">Aphrodita australis</name>
    <dbReference type="NCBI Taxonomy" id="2715517"/>
    <lineage>
        <taxon>Eukaryota</taxon>
        <taxon>Metazoa</taxon>
        <taxon>Spiralia</taxon>
        <taxon>Lophotrochozoa</taxon>
        <taxon>Annelida</taxon>
        <taxon>Polychaeta</taxon>
        <taxon>Errantia</taxon>
        <taxon>Phyllodocida</taxon>
        <taxon>Aphroditidae</taxon>
        <taxon>Aphrodita</taxon>
    </lineage>
</organism>
<feature type="transmembrane region" description="Helical" evidence="16">
    <location>
        <begin position="114"/>
        <end position="133"/>
    </location>
</feature>
<dbReference type="PRINTS" id="PR01437">
    <property type="entry name" value="NUOXDRDTASE4"/>
</dbReference>
<evidence type="ECO:0000256" key="11">
    <source>
        <dbReference type="ARBA" id="ARBA00023027"/>
    </source>
</evidence>
<comment type="catalytic activity">
    <reaction evidence="15 16">
        <text>a ubiquinone + NADH + 5 H(+)(in) = a ubiquinol + NAD(+) + 4 H(+)(out)</text>
        <dbReference type="Rhea" id="RHEA:29091"/>
        <dbReference type="Rhea" id="RHEA-COMP:9565"/>
        <dbReference type="Rhea" id="RHEA-COMP:9566"/>
        <dbReference type="ChEBI" id="CHEBI:15378"/>
        <dbReference type="ChEBI" id="CHEBI:16389"/>
        <dbReference type="ChEBI" id="CHEBI:17976"/>
        <dbReference type="ChEBI" id="CHEBI:57540"/>
        <dbReference type="ChEBI" id="CHEBI:57945"/>
        <dbReference type="EC" id="7.1.1.2"/>
    </reaction>
</comment>
<feature type="transmembrane region" description="Helical" evidence="16">
    <location>
        <begin position="278"/>
        <end position="295"/>
    </location>
</feature>
<dbReference type="EC" id="7.1.1.2" evidence="3 16"/>
<dbReference type="GO" id="GO:0008137">
    <property type="term" value="F:NADH dehydrogenase (ubiquinone) activity"/>
    <property type="evidence" value="ECO:0007669"/>
    <property type="project" value="UniProtKB-UniRule"/>
</dbReference>
<evidence type="ECO:0000256" key="13">
    <source>
        <dbReference type="ARBA" id="ARBA00023128"/>
    </source>
</evidence>
<dbReference type="GO" id="GO:0048039">
    <property type="term" value="F:ubiquinone binding"/>
    <property type="evidence" value="ECO:0007669"/>
    <property type="project" value="TreeGrafter"/>
</dbReference>
<comment type="similarity">
    <text evidence="2 16">Belongs to the complex I subunit 4 family.</text>
</comment>
<accession>A0A6G7IX64</accession>
<evidence type="ECO:0000256" key="7">
    <source>
        <dbReference type="ARBA" id="ARBA00022692"/>
    </source>
</evidence>
<evidence type="ECO:0000256" key="8">
    <source>
        <dbReference type="ARBA" id="ARBA00022967"/>
    </source>
</evidence>
<dbReference type="InterPro" id="IPR001750">
    <property type="entry name" value="ND/Mrp_TM"/>
</dbReference>
<evidence type="ECO:0000256" key="15">
    <source>
        <dbReference type="ARBA" id="ARBA00049551"/>
    </source>
</evidence>
<sequence length="451" mass="50741">MLALILTLSSLLLLPILSTNFWTLTTIVMFMMTLFSTTLTFNPMTAFSLQSNFLMMDSLSSPLISLSIWISTLMLLASKPVHNMNNNPKLFIYTLTVLLIILTMTFSASNLLSFYIMFEASLIPTLFLILGWGYQPERLQAGMYFMLYTISASLPLLTSIMIMYTKNGQLTFYAPWFQQLHTFSSSTTWWIMTTAAFMVKMPLYSVHLWLPKAHVEAPVAGSMILAGVLLKLGSYGLLRMSMFYPYLSFKMSPIMNSISLLGGVMTSLVCLRQSDMKSLIAYSSIGHMALIIAATTQSSSWGWQAALTMMIAHGLCSSCLFSLANMTYESTKTRKIFLTKGLMSMFPALSLWWFILSAINMSAPPSLNLFSEICLIMSIFWGSSFTMIPLTLMIFLSAAYSLFLYTNNTHGTPCSYSNPFFILNSRNYSICLLHSLPLLLIMKTDILFSWL</sequence>
<dbReference type="PANTHER" id="PTHR43507">
    <property type="entry name" value="NADH-UBIQUINONE OXIDOREDUCTASE CHAIN 4"/>
    <property type="match status" value="1"/>
</dbReference>
<evidence type="ECO:0000256" key="4">
    <source>
        <dbReference type="ARBA" id="ARBA00021006"/>
    </source>
</evidence>
<evidence type="ECO:0000256" key="10">
    <source>
        <dbReference type="ARBA" id="ARBA00022989"/>
    </source>
</evidence>
<name>A0A6G7IX64_9ANNE</name>
<feature type="transmembrane region" description="Helical" evidence="16">
    <location>
        <begin position="145"/>
        <end position="164"/>
    </location>
</feature>
<evidence type="ECO:0000259" key="17">
    <source>
        <dbReference type="Pfam" id="PF00361"/>
    </source>
</evidence>
<comment type="function">
    <text evidence="16">Core subunit of the mitochondrial membrane respiratory chain NADH dehydrogenase (Complex I) which catalyzes electron transfer from NADH through the respiratory chain, using ubiquinone as an electron acceptor. Essential for the catalytic activity and assembly of complex I.</text>
</comment>
<feature type="transmembrane region" description="Helical" evidence="16">
    <location>
        <begin position="427"/>
        <end position="450"/>
    </location>
</feature>
<feature type="domain" description="NADH:ubiquinone oxidoreductase chain 4 N-terminal" evidence="18">
    <location>
        <begin position="1"/>
        <end position="105"/>
    </location>
</feature>
<feature type="transmembrane region" description="Helical" evidence="16">
    <location>
        <begin position="253"/>
        <end position="271"/>
    </location>
</feature>
<feature type="transmembrane region" description="Helical" evidence="16">
    <location>
        <begin position="90"/>
        <end position="108"/>
    </location>
</feature>
<keyword evidence="5 16" id="KW-0813">Transport</keyword>
<keyword evidence="8" id="KW-1278">Translocase</keyword>